<evidence type="ECO:0000256" key="2">
    <source>
        <dbReference type="ARBA" id="ARBA00007375"/>
    </source>
</evidence>
<evidence type="ECO:0000313" key="7">
    <source>
        <dbReference type="EMBL" id="QJC50728.1"/>
    </source>
</evidence>
<name>A0A6H2GUA1_9BACL</name>
<dbReference type="AlphaFoldDB" id="A0A6H2GUA1"/>
<comment type="subcellular location">
    <subcellularLocation>
        <location evidence="1">Membrane</location>
        <topology evidence="1">Multi-pass membrane protein</topology>
    </subcellularLocation>
</comment>
<evidence type="ECO:0000256" key="1">
    <source>
        <dbReference type="ARBA" id="ARBA00004141"/>
    </source>
</evidence>
<sequence length="238" mass="25518">MPTPKLDPVSPADSRSASRTGAGLALPLLIALTGLVYIFAIPSEPEAVKLTFKLIPMALIFAYAWSRLPAERRPWQTLGLIGLVFCAVGDGTLRWFTVGLTAFLIGHLFYLSSFLLRMRFSALRIAALAPLAAYGIFMGSRLVEALRDSGQNGLIAPVIAYVAVISLMAWSAIQTGDRRAIAGSLLFVASDSVLSWNLFVADVPFSHALIMLTYYGAQFLIAGSLSGRGGLGSRTGHR</sequence>
<evidence type="ECO:0000313" key="8">
    <source>
        <dbReference type="Proteomes" id="UP000502136"/>
    </source>
</evidence>
<feature type="transmembrane region" description="Helical" evidence="6">
    <location>
        <begin position="154"/>
        <end position="173"/>
    </location>
</feature>
<feature type="transmembrane region" description="Helical" evidence="6">
    <location>
        <begin position="205"/>
        <end position="225"/>
    </location>
</feature>
<dbReference type="Proteomes" id="UP000502136">
    <property type="component" value="Chromosome"/>
</dbReference>
<dbReference type="EMBL" id="CP051428">
    <property type="protein sequence ID" value="QJC50728.1"/>
    <property type="molecule type" value="Genomic_DNA"/>
</dbReference>
<dbReference type="GO" id="GO:0016787">
    <property type="term" value="F:hydrolase activity"/>
    <property type="evidence" value="ECO:0007669"/>
    <property type="project" value="TreeGrafter"/>
</dbReference>
<organism evidence="7 8">
    <name type="scientific">Paenibacillus albicereus</name>
    <dbReference type="NCBI Taxonomy" id="2726185"/>
    <lineage>
        <taxon>Bacteria</taxon>
        <taxon>Bacillati</taxon>
        <taxon>Bacillota</taxon>
        <taxon>Bacilli</taxon>
        <taxon>Bacillales</taxon>
        <taxon>Paenibacillaceae</taxon>
        <taxon>Paenibacillus</taxon>
    </lineage>
</organism>
<feature type="transmembrane region" description="Helical" evidence="6">
    <location>
        <begin position="180"/>
        <end position="199"/>
    </location>
</feature>
<keyword evidence="5 6" id="KW-0472">Membrane</keyword>
<reference evidence="7 8" key="1">
    <citation type="submission" date="2020-04" db="EMBL/GenBank/DDBJ databases">
        <title>Novel Paenibacillus strain UniB2 isolated from commercial digestive syrup.</title>
        <authorList>
            <person name="Thorat V."/>
            <person name="Kirdat K."/>
            <person name="Tiwarekar B."/>
            <person name="Yadav A."/>
        </authorList>
    </citation>
    <scope>NUCLEOTIDE SEQUENCE [LARGE SCALE GENOMIC DNA]</scope>
    <source>
        <strain evidence="7 8">UniB2</strain>
    </source>
</reference>
<dbReference type="PANTHER" id="PTHR31885">
    <property type="entry name" value="GH04784P"/>
    <property type="match status" value="1"/>
</dbReference>
<protein>
    <submittedName>
        <fullName evidence="7">Lysoplasmalogenase</fullName>
    </submittedName>
</protein>
<dbReference type="PANTHER" id="PTHR31885:SF6">
    <property type="entry name" value="GH04784P"/>
    <property type="match status" value="1"/>
</dbReference>
<feature type="transmembrane region" description="Helical" evidence="6">
    <location>
        <begin position="122"/>
        <end position="142"/>
    </location>
</feature>
<feature type="transmembrane region" description="Helical" evidence="6">
    <location>
        <begin position="20"/>
        <end position="40"/>
    </location>
</feature>
<dbReference type="KEGG" id="palr:HGI30_03480"/>
<dbReference type="Pfam" id="PF07947">
    <property type="entry name" value="YhhN"/>
    <property type="match status" value="1"/>
</dbReference>
<accession>A0A6H2GUA1</accession>
<keyword evidence="8" id="KW-1185">Reference proteome</keyword>
<gene>
    <name evidence="7" type="ORF">HGI30_03480</name>
</gene>
<comment type="similarity">
    <text evidence="2">Belongs to the TMEM86 family.</text>
</comment>
<evidence type="ECO:0000256" key="6">
    <source>
        <dbReference type="SAM" id="Phobius"/>
    </source>
</evidence>
<evidence type="ECO:0000256" key="4">
    <source>
        <dbReference type="ARBA" id="ARBA00022989"/>
    </source>
</evidence>
<dbReference type="InterPro" id="IPR012506">
    <property type="entry name" value="TMEM86B-like"/>
</dbReference>
<keyword evidence="3 6" id="KW-0812">Transmembrane</keyword>
<feature type="transmembrane region" description="Helical" evidence="6">
    <location>
        <begin position="77"/>
        <end position="110"/>
    </location>
</feature>
<keyword evidence="4 6" id="KW-1133">Transmembrane helix</keyword>
<dbReference type="RefSeq" id="WP_168906383.1">
    <property type="nucleotide sequence ID" value="NZ_CP051428.1"/>
</dbReference>
<evidence type="ECO:0000256" key="3">
    <source>
        <dbReference type="ARBA" id="ARBA00022692"/>
    </source>
</evidence>
<dbReference type="GO" id="GO:0016020">
    <property type="term" value="C:membrane"/>
    <property type="evidence" value="ECO:0007669"/>
    <property type="project" value="UniProtKB-SubCell"/>
</dbReference>
<evidence type="ECO:0000256" key="5">
    <source>
        <dbReference type="ARBA" id="ARBA00023136"/>
    </source>
</evidence>
<proteinExistence type="inferred from homology"/>